<sequence>MTKLLRRKELQTLLQQAEDEKFKLKRELTAADLTLLGIGATVGVGIFVLPGVMAAKVAGPAIVVSFLLSAIACIFAGLCYAEFASLAPVSGSAYTYSYVALGEIFAWIIGWDLLLEFGVSMSAVAVGWSGYVTNLLSDLGIHLPKILTNDIAHGGIINLPAIFIIALLGWILTRGIRESSNFSNIMVFIKLAVIILFIVLAAPHIKPQNWTPFAPYGWKNVITAAGLVFFAYGGFDAVSTASEETKNPQRNIPIGLVASLTIVATLYAIVCLVLTGVVNYKKLDNSAPVAYVLSLIGVKWGSVLVAIGAVVGITTVMMVMLLGTTRILFSLSRDGLLPPVFSKVHKTRRTPYVATIAVTIIGILLSGFLPIMTLAELCNIGALFAFMLTSISVLVLRIKRPDIKRPFKVPAVYVIAPLAALISFGLIVSLPKIAIIRFIVWLAIGLIIYFSYGIKHSVVQNSRNNS</sequence>
<feature type="coiled-coil region" evidence="6">
    <location>
        <begin position="7"/>
        <end position="34"/>
    </location>
</feature>
<feature type="transmembrane region" description="Helical" evidence="7">
    <location>
        <begin position="380"/>
        <end position="398"/>
    </location>
</feature>
<dbReference type="eggNOG" id="COG0531">
    <property type="taxonomic scope" value="Bacteria"/>
</dbReference>
<dbReference type="OrthoDB" id="178667at2"/>
<dbReference type="InterPro" id="IPR002293">
    <property type="entry name" value="AA/rel_permease1"/>
</dbReference>
<accession>A4XGI9</accession>
<feature type="transmembrane region" description="Helical" evidence="7">
    <location>
        <begin position="61"/>
        <end position="83"/>
    </location>
</feature>
<feature type="transmembrane region" description="Helical" evidence="7">
    <location>
        <begin position="352"/>
        <end position="374"/>
    </location>
</feature>
<dbReference type="HOGENOM" id="CLU_007946_15_7_9"/>
<keyword evidence="3 7" id="KW-0812">Transmembrane</keyword>
<dbReference type="STRING" id="351627.Csac_0384"/>
<evidence type="ECO:0000256" key="7">
    <source>
        <dbReference type="SAM" id="Phobius"/>
    </source>
</evidence>
<comment type="subcellular location">
    <subcellularLocation>
        <location evidence="1">Membrane</location>
        <topology evidence="1">Multi-pass membrane protein</topology>
    </subcellularLocation>
</comment>
<protein>
    <submittedName>
        <fullName evidence="8">Amino acid permease-associated region</fullName>
    </submittedName>
</protein>
<feature type="transmembrane region" description="Helical" evidence="7">
    <location>
        <begin position="256"/>
        <end position="280"/>
    </location>
</feature>
<keyword evidence="6" id="KW-0175">Coiled coil</keyword>
<dbReference type="Proteomes" id="UP000000256">
    <property type="component" value="Chromosome"/>
</dbReference>
<feature type="transmembrane region" description="Helical" evidence="7">
    <location>
        <begin position="185"/>
        <end position="205"/>
    </location>
</feature>
<keyword evidence="5 7" id="KW-0472">Membrane</keyword>
<gene>
    <name evidence="8" type="ordered locus">Csac_0384</name>
</gene>
<feature type="transmembrane region" description="Helical" evidence="7">
    <location>
        <begin position="151"/>
        <end position="173"/>
    </location>
</feature>
<feature type="transmembrane region" description="Helical" evidence="7">
    <location>
        <begin position="33"/>
        <end position="55"/>
    </location>
</feature>
<reference evidence="8 9" key="1">
    <citation type="journal article" date="2008" name="Appl. Environ. Microbiol.">
        <title>Hydrogenomics of the extremely thermophilic bacterium Caldicellulosiruptor saccharolyticus.</title>
        <authorList>
            <person name="van de Werken H.J."/>
            <person name="Verhaart M.R."/>
            <person name="VanFossen A.L."/>
            <person name="Willquist K."/>
            <person name="Lewis D.L."/>
            <person name="Nichols J.D."/>
            <person name="Goorissen H.P."/>
            <person name="Mongodin E.F."/>
            <person name="Nelson K.E."/>
            <person name="van Niel E.W."/>
            <person name="Stams A.J."/>
            <person name="Ward D.E."/>
            <person name="de Vos W.M."/>
            <person name="van der Oost J."/>
            <person name="Kelly R.M."/>
            <person name="Kengen S.W."/>
        </authorList>
    </citation>
    <scope>NUCLEOTIDE SEQUENCE [LARGE SCALE GENOMIC DNA]</scope>
    <source>
        <strain evidence="9">ATCC 43494 / DSM 8903 / Tp8T 6331</strain>
    </source>
</reference>
<keyword evidence="9" id="KW-1185">Reference proteome</keyword>
<evidence type="ECO:0000313" key="8">
    <source>
        <dbReference type="EMBL" id="ABP66024.1"/>
    </source>
</evidence>
<dbReference type="GO" id="GO:0016020">
    <property type="term" value="C:membrane"/>
    <property type="evidence" value="ECO:0007669"/>
    <property type="project" value="UniProtKB-SubCell"/>
</dbReference>
<feature type="transmembrane region" description="Helical" evidence="7">
    <location>
        <begin position="300"/>
        <end position="323"/>
    </location>
</feature>
<evidence type="ECO:0000256" key="4">
    <source>
        <dbReference type="ARBA" id="ARBA00022989"/>
    </source>
</evidence>
<evidence type="ECO:0000256" key="6">
    <source>
        <dbReference type="SAM" id="Coils"/>
    </source>
</evidence>
<proteinExistence type="predicted"/>
<dbReference type="KEGG" id="csc:Csac_0384"/>
<dbReference type="PANTHER" id="PTHR43243">
    <property type="entry name" value="INNER MEMBRANE TRANSPORTER YGJI-RELATED"/>
    <property type="match status" value="1"/>
</dbReference>
<keyword evidence="2" id="KW-0813">Transport</keyword>
<feature type="transmembrane region" description="Helical" evidence="7">
    <location>
        <begin position="104"/>
        <end position="131"/>
    </location>
</feature>
<evidence type="ECO:0000256" key="1">
    <source>
        <dbReference type="ARBA" id="ARBA00004141"/>
    </source>
</evidence>
<dbReference type="PIRSF" id="PIRSF006060">
    <property type="entry name" value="AA_transporter"/>
    <property type="match status" value="1"/>
</dbReference>
<dbReference type="RefSeq" id="WP_011915978.1">
    <property type="nucleotide sequence ID" value="NC_009437.1"/>
</dbReference>
<organism evidence="8 9">
    <name type="scientific">Caldicellulosiruptor saccharolyticus (strain ATCC 43494 / DSM 8903 / Tp8T 6331)</name>
    <dbReference type="NCBI Taxonomy" id="351627"/>
    <lineage>
        <taxon>Bacteria</taxon>
        <taxon>Bacillati</taxon>
        <taxon>Bacillota</taxon>
        <taxon>Bacillota incertae sedis</taxon>
        <taxon>Caldicellulosiruptorales</taxon>
        <taxon>Caldicellulosiruptoraceae</taxon>
        <taxon>Caldicellulosiruptor</taxon>
    </lineage>
</organism>
<evidence type="ECO:0000256" key="5">
    <source>
        <dbReference type="ARBA" id="ARBA00023136"/>
    </source>
</evidence>
<dbReference type="Gene3D" id="1.20.1740.10">
    <property type="entry name" value="Amino acid/polyamine transporter I"/>
    <property type="match status" value="1"/>
</dbReference>
<dbReference type="EMBL" id="CP000679">
    <property type="protein sequence ID" value="ABP66024.1"/>
    <property type="molecule type" value="Genomic_DNA"/>
</dbReference>
<evidence type="ECO:0000256" key="3">
    <source>
        <dbReference type="ARBA" id="ARBA00022692"/>
    </source>
</evidence>
<dbReference type="AlphaFoldDB" id="A4XGI9"/>
<dbReference type="Pfam" id="PF13520">
    <property type="entry name" value="AA_permease_2"/>
    <property type="match status" value="1"/>
</dbReference>
<feature type="transmembrane region" description="Helical" evidence="7">
    <location>
        <begin position="217"/>
        <end position="235"/>
    </location>
</feature>
<evidence type="ECO:0000313" key="9">
    <source>
        <dbReference type="Proteomes" id="UP000000256"/>
    </source>
</evidence>
<evidence type="ECO:0000256" key="2">
    <source>
        <dbReference type="ARBA" id="ARBA00022448"/>
    </source>
</evidence>
<keyword evidence="4 7" id="KW-1133">Transmembrane helix</keyword>
<feature type="transmembrane region" description="Helical" evidence="7">
    <location>
        <begin position="434"/>
        <end position="454"/>
    </location>
</feature>
<dbReference type="GO" id="GO:0015171">
    <property type="term" value="F:amino acid transmembrane transporter activity"/>
    <property type="evidence" value="ECO:0007669"/>
    <property type="project" value="TreeGrafter"/>
</dbReference>
<name>A4XGI9_CALS8</name>
<dbReference type="PANTHER" id="PTHR43243:SF4">
    <property type="entry name" value="CATIONIC AMINO ACID TRANSPORTER 4"/>
    <property type="match status" value="1"/>
</dbReference>
<feature type="transmembrane region" description="Helical" evidence="7">
    <location>
        <begin position="410"/>
        <end position="428"/>
    </location>
</feature>